<evidence type="ECO:0000313" key="4">
    <source>
        <dbReference type="EnsemblMetazoa" id="HelroP171029"/>
    </source>
</evidence>
<reference evidence="3 5" key="2">
    <citation type="journal article" date="2013" name="Nature">
        <title>Insights into bilaterian evolution from three spiralian genomes.</title>
        <authorList>
            <person name="Simakov O."/>
            <person name="Marletaz F."/>
            <person name="Cho S.J."/>
            <person name="Edsinger-Gonzales E."/>
            <person name="Havlak P."/>
            <person name="Hellsten U."/>
            <person name="Kuo D.H."/>
            <person name="Larsson T."/>
            <person name="Lv J."/>
            <person name="Arendt D."/>
            <person name="Savage R."/>
            <person name="Osoegawa K."/>
            <person name="de Jong P."/>
            <person name="Grimwood J."/>
            <person name="Chapman J.A."/>
            <person name="Shapiro H."/>
            <person name="Aerts A."/>
            <person name="Otillar R.P."/>
            <person name="Terry A.Y."/>
            <person name="Boore J.L."/>
            <person name="Grigoriev I.V."/>
            <person name="Lindberg D.R."/>
            <person name="Seaver E.C."/>
            <person name="Weisblat D.A."/>
            <person name="Putnam N.H."/>
            <person name="Rokhsar D.S."/>
        </authorList>
    </citation>
    <scope>NUCLEOTIDE SEQUENCE</scope>
</reference>
<dbReference type="GeneID" id="20203454"/>
<dbReference type="InterPro" id="IPR011333">
    <property type="entry name" value="SKP1/BTB/POZ_sf"/>
</dbReference>
<dbReference type="PANTHER" id="PTHR45632">
    <property type="entry name" value="LD33804P"/>
    <property type="match status" value="1"/>
</dbReference>
<dbReference type="InParanoid" id="T1F3Q5"/>
<dbReference type="EMBL" id="KB096275">
    <property type="protein sequence ID" value="ESO06994.1"/>
    <property type="molecule type" value="Genomic_DNA"/>
</dbReference>
<dbReference type="STRING" id="6412.T1F3Q5"/>
<dbReference type="EMBL" id="AMQM01003753">
    <property type="status" value="NOT_ANNOTATED_CDS"/>
    <property type="molecule type" value="Genomic_DNA"/>
</dbReference>
<keyword evidence="5" id="KW-1185">Reference proteome</keyword>
<dbReference type="EnsemblMetazoa" id="HelroT171029">
    <property type="protein sequence ID" value="HelroP171029"/>
    <property type="gene ID" value="HelroG171029"/>
</dbReference>
<dbReference type="SMART" id="SM00875">
    <property type="entry name" value="BACK"/>
    <property type="match status" value="1"/>
</dbReference>
<proteinExistence type="predicted"/>
<dbReference type="InterPro" id="IPR011705">
    <property type="entry name" value="BACK"/>
</dbReference>
<dbReference type="Gene3D" id="1.25.40.420">
    <property type="match status" value="1"/>
</dbReference>
<dbReference type="Pfam" id="PF00651">
    <property type="entry name" value="BTB"/>
    <property type="match status" value="1"/>
</dbReference>
<accession>T1F3Q5</accession>
<dbReference type="InterPro" id="IPR000210">
    <property type="entry name" value="BTB/POZ_dom"/>
</dbReference>
<reference evidence="4" key="3">
    <citation type="submission" date="2015-06" db="UniProtKB">
        <authorList>
            <consortium name="EnsemblMetazoa"/>
        </authorList>
    </citation>
    <scope>IDENTIFICATION</scope>
</reference>
<dbReference type="SUPFAM" id="SSF54695">
    <property type="entry name" value="POZ domain"/>
    <property type="match status" value="1"/>
</dbReference>
<organism evidence="4 5">
    <name type="scientific">Helobdella robusta</name>
    <name type="common">Californian leech</name>
    <dbReference type="NCBI Taxonomy" id="6412"/>
    <lineage>
        <taxon>Eukaryota</taxon>
        <taxon>Metazoa</taxon>
        <taxon>Spiralia</taxon>
        <taxon>Lophotrochozoa</taxon>
        <taxon>Annelida</taxon>
        <taxon>Clitellata</taxon>
        <taxon>Hirudinea</taxon>
        <taxon>Rhynchobdellida</taxon>
        <taxon>Glossiphoniidae</taxon>
        <taxon>Helobdella</taxon>
    </lineage>
</organism>
<gene>
    <name evidence="4" type="primary">20203454</name>
    <name evidence="3" type="ORF">HELRODRAFT_171029</name>
</gene>
<dbReference type="eggNOG" id="KOG4441">
    <property type="taxonomic scope" value="Eukaryota"/>
</dbReference>
<evidence type="ECO:0000313" key="5">
    <source>
        <dbReference type="Proteomes" id="UP000015101"/>
    </source>
</evidence>
<dbReference type="Gene3D" id="3.30.710.10">
    <property type="entry name" value="Potassium Channel Kv1.1, Chain A"/>
    <property type="match status" value="1"/>
</dbReference>
<dbReference type="KEGG" id="hro:HELRODRAFT_171029"/>
<dbReference type="HOGENOM" id="CLU_845387_0_0_1"/>
<evidence type="ECO:0000256" key="1">
    <source>
        <dbReference type="SAM" id="MobiDB-lite"/>
    </source>
</evidence>
<feature type="domain" description="BTB" evidence="2">
    <location>
        <begin position="88"/>
        <end position="146"/>
    </location>
</feature>
<evidence type="ECO:0000259" key="2">
    <source>
        <dbReference type="PROSITE" id="PS50097"/>
    </source>
</evidence>
<dbReference type="Proteomes" id="UP000015101">
    <property type="component" value="Unassembled WGS sequence"/>
</dbReference>
<dbReference type="RefSeq" id="XP_009015090.1">
    <property type="nucleotide sequence ID" value="XM_009016842.1"/>
</dbReference>
<feature type="region of interest" description="Disordered" evidence="1">
    <location>
        <begin position="1"/>
        <end position="25"/>
    </location>
</feature>
<dbReference type="CTD" id="20203454"/>
<name>T1F3Q5_HELRO</name>
<dbReference type="SMART" id="SM00225">
    <property type="entry name" value="BTB"/>
    <property type="match status" value="1"/>
</dbReference>
<protein>
    <recommendedName>
        <fullName evidence="2">BTB domain-containing protein</fullName>
    </recommendedName>
</protein>
<evidence type="ECO:0000313" key="3">
    <source>
        <dbReference type="EMBL" id="ESO06994.1"/>
    </source>
</evidence>
<dbReference type="OMA" id="MAYWIDY"/>
<dbReference type="Pfam" id="PF07707">
    <property type="entry name" value="BACK"/>
    <property type="match status" value="1"/>
</dbReference>
<sequence length="329" mass="38476">MSKEREREKKDKGKKESGDETKVTRSEYFISSEPAKYRYDATIGRARAHPYVDSCPPCNKPVQCVMDEDRCTTVGNHICMLWLEQKMCDVVFKCCDGTVKAHKVVLSAYSERVLENFKKFSDQEIINVDLHEYNVNSVILFLNILYVDSERQIEDEYIAPLLELSQLLDMYPVKEACKKFLLCNHPENAIFHYVLADHYSMFEIRDPIYNYILENFLEICETKHFLWLHPERLMSLLSDDRLHVSSELDVFCAMAYWIDYNRKERIVLAPKMLRNCVRLMHISPECLVCKVEKVSWLFDNPECWAILNEAIRCHALYRSNGGDGCACCS</sequence>
<dbReference type="PROSITE" id="PS50097">
    <property type="entry name" value="BTB"/>
    <property type="match status" value="1"/>
</dbReference>
<dbReference type="AlphaFoldDB" id="T1F3Q5"/>
<dbReference type="OrthoDB" id="6350321at2759"/>
<dbReference type="PANTHER" id="PTHR45632:SF17">
    <property type="entry name" value="KELCH-LIKE PROTEIN 31"/>
    <property type="match status" value="1"/>
</dbReference>
<reference evidence="5" key="1">
    <citation type="submission" date="2012-12" db="EMBL/GenBank/DDBJ databases">
        <authorList>
            <person name="Hellsten U."/>
            <person name="Grimwood J."/>
            <person name="Chapman J.A."/>
            <person name="Shapiro H."/>
            <person name="Aerts A."/>
            <person name="Otillar R.P."/>
            <person name="Terry A.Y."/>
            <person name="Boore J.L."/>
            <person name="Simakov O."/>
            <person name="Marletaz F."/>
            <person name="Cho S.-J."/>
            <person name="Edsinger-Gonzales E."/>
            <person name="Havlak P."/>
            <person name="Kuo D.-H."/>
            <person name="Larsson T."/>
            <person name="Lv J."/>
            <person name="Arendt D."/>
            <person name="Savage R."/>
            <person name="Osoegawa K."/>
            <person name="de Jong P."/>
            <person name="Lindberg D.R."/>
            <person name="Seaver E.C."/>
            <person name="Weisblat D.A."/>
            <person name="Putnam N.H."/>
            <person name="Grigoriev I.V."/>
            <person name="Rokhsar D.S."/>
        </authorList>
    </citation>
    <scope>NUCLEOTIDE SEQUENCE</scope>
</reference>